<name>A0A2K3KQY5_TRIPR</name>
<dbReference type="Proteomes" id="UP000236291">
    <property type="component" value="Unassembled WGS sequence"/>
</dbReference>
<sequence length="52" mass="5457">FHHQINLVWGSVLASSGSNPLTIAVAEDQIVVSLPSSASITAELTIDILVLE</sequence>
<proteinExistence type="predicted"/>
<reference evidence="1 2" key="2">
    <citation type="journal article" date="2017" name="Front. Plant Sci.">
        <title>Gene Classification and Mining of Molecular Markers Useful in Red Clover (Trifolium pratense) Breeding.</title>
        <authorList>
            <person name="Istvanek J."/>
            <person name="Dluhosova J."/>
            <person name="Dluhos P."/>
            <person name="Patkova L."/>
            <person name="Nedelnik J."/>
            <person name="Repkova J."/>
        </authorList>
    </citation>
    <scope>NUCLEOTIDE SEQUENCE [LARGE SCALE GENOMIC DNA]</scope>
    <source>
        <strain evidence="2">cv. Tatra</strain>
        <tissue evidence="1">Young leaves</tissue>
    </source>
</reference>
<evidence type="ECO:0000313" key="1">
    <source>
        <dbReference type="EMBL" id="PNX68698.1"/>
    </source>
</evidence>
<protein>
    <submittedName>
        <fullName evidence="1">Uncharacterized protein</fullName>
    </submittedName>
</protein>
<organism evidence="1 2">
    <name type="scientific">Trifolium pratense</name>
    <name type="common">Red clover</name>
    <dbReference type="NCBI Taxonomy" id="57577"/>
    <lineage>
        <taxon>Eukaryota</taxon>
        <taxon>Viridiplantae</taxon>
        <taxon>Streptophyta</taxon>
        <taxon>Embryophyta</taxon>
        <taxon>Tracheophyta</taxon>
        <taxon>Spermatophyta</taxon>
        <taxon>Magnoliopsida</taxon>
        <taxon>eudicotyledons</taxon>
        <taxon>Gunneridae</taxon>
        <taxon>Pentapetalae</taxon>
        <taxon>rosids</taxon>
        <taxon>fabids</taxon>
        <taxon>Fabales</taxon>
        <taxon>Fabaceae</taxon>
        <taxon>Papilionoideae</taxon>
        <taxon>50 kb inversion clade</taxon>
        <taxon>NPAAA clade</taxon>
        <taxon>Hologalegina</taxon>
        <taxon>IRL clade</taxon>
        <taxon>Trifolieae</taxon>
        <taxon>Trifolium</taxon>
    </lineage>
</organism>
<accession>A0A2K3KQY5</accession>
<feature type="non-terminal residue" evidence="1">
    <location>
        <position position="1"/>
    </location>
</feature>
<evidence type="ECO:0000313" key="2">
    <source>
        <dbReference type="Proteomes" id="UP000236291"/>
    </source>
</evidence>
<dbReference type="EMBL" id="ASHM01232497">
    <property type="protein sequence ID" value="PNX68698.1"/>
    <property type="molecule type" value="Genomic_DNA"/>
</dbReference>
<gene>
    <name evidence="1" type="ORF">L195_g064098</name>
</gene>
<comment type="caution">
    <text evidence="1">The sequence shown here is derived from an EMBL/GenBank/DDBJ whole genome shotgun (WGS) entry which is preliminary data.</text>
</comment>
<dbReference type="AlphaFoldDB" id="A0A2K3KQY5"/>
<reference evidence="1 2" key="1">
    <citation type="journal article" date="2014" name="Am. J. Bot.">
        <title>Genome assembly and annotation for red clover (Trifolium pratense; Fabaceae).</title>
        <authorList>
            <person name="Istvanek J."/>
            <person name="Jaros M."/>
            <person name="Krenek A."/>
            <person name="Repkova J."/>
        </authorList>
    </citation>
    <scope>NUCLEOTIDE SEQUENCE [LARGE SCALE GENOMIC DNA]</scope>
    <source>
        <strain evidence="2">cv. Tatra</strain>
        <tissue evidence="1">Young leaves</tissue>
    </source>
</reference>